<feature type="region of interest" description="Disordered" evidence="1">
    <location>
        <begin position="1"/>
        <end position="20"/>
    </location>
</feature>
<dbReference type="KEGG" id="pif:PITG_16849"/>
<protein>
    <submittedName>
        <fullName evidence="2">Uncharacterized protein</fullName>
    </submittedName>
</protein>
<dbReference type="VEuPathDB" id="FungiDB:PITG_16849"/>
<dbReference type="AlphaFoldDB" id="D0NU90"/>
<dbReference type="GeneID" id="9469411"/>
<feature type="compositionally biased region" description="Acidic residues" evidence="1">
    <location>
        <begin position="11"/>
        <end position="20"/>
    </location>
</feature>
<name>D0NU90_PHYIT</name>
<accession>D0NU90</accession>
<evidence type="ECO:0000256" key="1">
    <source>
        <dbReference type="SAM" id="MobiDB-lite"/>
    </source>
</evidence>
<sequence length="54" mass="6165">MSMTEPLYPPDESEYDDPNDEDFCEIEVEDVPASGKHRMMMQSSIPRILRSTSG</sequence>
<keyword evidence="3" id="KW-1185">Reference proteome</keyword>
<gene>
    <name evidence="2" type="ORF">PITG_16849</name>
</gene>
<organism evidence="2 3">
    <name type="scientific">Phytophthora infestans (strain T30-4)</name>
    <name type="common">Potato late blight agent</name>
    <dbReference type="NCBI Taxonomy" id="403677"/>
    <lineage>
        <taxon>Eukaryota</taxon>
        <taxon>Sar</taxon>
        <taxon>Stramenopiles</taxon>
        <taxon>Oomycota</taxon>
        <taxon>Peronosporomycetes</taxon>
        <taxon>Peronosporales</taxon>
        <taxon>Peronosporaceae</taxon>
        <taxon>Phytophthora</taxon>
    </lineage>
</organism>
<dbReference type="RefSeq" id="XP_002897287.1">
    <property type="nucleotide sequence ID" value="XM_002897241.1"/>
</dbReference>
<dbReference type="HOGENOM" id="CLU_3054492_0_0_1"/>
<evidence type="ECO:0000313" key="2">
    <source>
        <dbReference type="EMBL" id="EEY65223.1"/>
    </source>
</evidence>
<evidence type="ECO:0000313" key="3">
    <source>
        <dbReference type="Proteomes" id="UP000006643"/>
    </source>
</evidence>
<proteinExistence type="predicted"/>
<dbReference type="EMBL" id="DS028163">
    <property type="protein sequence ID" value="EEY65223.1"/>
    <property type="molecule type" value="Genomic_DNA"/>
</dbReference>
<reference evidence="3" key="1">
    <citation type="journal article" date="2009" name="Nature">
        <title>Genome sequence and analysis of the Irish potato famine pathogen Phytophthora infestans.</title>
        <authorList>
            <consortium name="The Broad Institute Genome Sequencing Platform"/>
            <person name="Haas B.J."/>
            <person name="Kamoun S."/>
            <person name="Zody M.C."/>
            <person name="Jiang R.H."/>
            <person name="Handsaker R.E."/>
            <person name="Cano L.M."/>
            <person name="Grabherr M."/>
            <person name="Kodira C.D."/>
            <person name="Raffaele S."/>
            <person name="Torto-Alalibo T."/>
            <person name="Bozkurt T.O."/>
            <person name="Ah-Fong A.M."/>
            <person name="Alvarado L."/>
            <person name="Anderson V.L."/>
            <person name="Armstrong M.R."/>
            <person name="Avrova A."/>
            <person name="Baxter L."/>
            <person name="Beynon J."/>
            <person name="Boevink P.C."/>
            <person name="Bollmann S.R."/>
            <person name="Bos J.I."/>
            <person name="Bulone V."/>
            <person name="Cai G."/>
            <person name="Cakir C."/>
            <person name="Carrington J.C."/>
            <person name="Chawner M."/>
            <person name="Conti L."/>
            <person name="Costanzo S."/>
            <person name="Ewan R."/>
            <person name="Fahlgren N."/>
            <person name="Fischbach M.A."/>
            <person name="Fugelstad J."/>
            <person name="Gilroy E.M."/>
            <person name="Gnerre S."/>
            <person name="Green P.J."/>
            <person name="Grenville-Briggs L.J."/>
            <person name="Griffith J."/>
            <person name="Grunwald N.J."/>
            <person name="Horn K."/>
            <person name="Horner N.R."/>
            <person name="Hu C.H."/>
            <person name="Huitema E."/>
            <person name="Jeong D.H."/>
            <person name="Jones A.M."/>
            <person name="Jones J.D."/>
            <person name="Jones R.W."/>
            <person name="Karlsson E.K."/>
            <person name="Kunjeti S.G."/>
            <person name="Lamour K."/>
            <person name="Liu Z."/>
            <person name="Ma L."/>
            <person name="Maclean D."/>
            <person name="Chibucos M.C."/>
            <person name="McDonald H."/>
            <person name="McWalters J."/>
            <person name="Meijer H.J."/>
            <person name="Morgan W."/>
            <person name="Morris P.F."/>
            <person name="Munro C.A."/>
            <person name="O'Neill K."/>
            <person name="Ospina-Giraldo M."/>
            <person name="Pinzon A."/>
            <person name="Pritchard L."/>
            <person name="Ramsahoye B."/>
            <person name="Ren Q."/>
            <person name="Restrepo S."/>
            <person name="Roy S."/>
            <person name="Sadanandom A."/>
            <person name="Savidor A."/>
            <person name="Schornack S."/>
            <person name="Schwartz D.C."/>
            <person name="Schumann U.D."/>
            <person name="Schwessinger B."/>
            <person name="Seyer L."/>
            <person name="Sharpe T."/>
            <person name="Silvar C."/>
            <person name="Song J."/>
            <person name="Studholme D.J."/>
            <person name="Sykes S."/>
            <person name="Thines M."/>
            <person name="van de Vondervoort P.J."/>
            <person name="Phuntumart V."/>
            <person name="Wawra S."/>
            <person name="Weide R."/>
            <person name="Win J."/>
            <person name="Young C."/>
            <person name="Zhou S."/>
            <person name="Fry W."/>
            <person name="Meyers B.C."/>
            <person name="van West P."/>
            <person name="Ristaino J."/>
            <person name="Govers F."/>
            <person name="Birch P.R."/>
            <person name="Whisson S.C."/>
            <person name="Judelson H.S."/>
            <person name="Nusbaum C."/>
        </authorList>
    </citation>
    <scope>NUCLEOTIDE SEQUENCE [LARGE SCALE GENOMIC DNA]</scope>
    <source>
        <strain evidence="3">T30-4</strain>
    </source>
</reference>
<dbReference type="Proteomes" id="UP000006643">
    <property type="component" value="Unassembled WGS sequence"/>
</dbReference>
<dbReference type="InParanoid" id="D0NU90"/>